<reference evidence="1 2" key="1">
    <citation type="journal article" date="2025" name="Anaerobe">
        <title>Description of Anaerococcus kampingiae sp. nov., Anaerococcus groningensis sp. nov., Anaerococcus martiniensis sp. nov., and Anaerococcus cruorum sp. nov., isolated from human clinical specimens.</title>
        <authorList>
            <person name="Boiten K.E."/>
            <person name="Meijer J."/>
            <person name="van Wezel E.M."/>
            <person name="Veloo A.C.M."/>
        </authorList>
    </citation>
    <scope>NUCLEOTIDE SEQUENCE [LARGE SCALE GENOMIC DNA]</scope>
    <source>
        <strain evidence="1 2">ENR0874</strain>
    </source>
</reference>
<dbReference type="EMBL" id="JBGMEF010000007">
    <property type="protein sequence ID" value="MFO3666462.1"/>
    <property type="molecule type" value="Genomic_DNA"/>
</dbReference>
<evidence type="ECO:0000313" key="2">
    <source>
        <dbReference type="Proteomes" id="UP001637994"/>
    </source>
</evidence>
<dbReference type="Pfam" id="PF04221">
    <property type="entry name" value="RelB"/>
    <property type="match status" value="1"/>
</dbReference>
<organism evidence="1 2">
    <name type="scientific">Anaerococcus kampingae</name>
    <dbReference type="NCBI Taxonomy" id="3115614"/>
    <lineage>
        <taxon>Bacteria</taxon>
        <taxon>Bacillati</taxon>
        <taxon>Bacillota</taxon>
        <taxon>Tissierellia</taxon>
        <taxon>Tissierellales</taxon>
        <taxon>Peptoniphilaceae</taxon>
        <taxon>Anaerococcus</taxon>
    </lineage>
</organism>
<dbReference type="RefSeq" id="WP_265237066.1">
    <property type="nucleotide sequence ID" value="NZ_JBGMEF010000007.1"/>
</dbReference>
<accession>A0ABW9MAV9</accession>
<evidence type="ECO:0000313" key="1">
    <source>
        <dbReference type="EMBL" id="MFO3666462.1"/>
    </source>
</evidence>
<protein>
    <submittedName>
        <fullName evidence="1">Type II toxin-antitoxin system RelB/DinJ family antitoxin</fullName>
    </submittedName>
</protein>
<gene>
    <name evidence="1" type="ORF">ACCQ42_01555</name>
</gene>
<sequence length="98" mass="10895">MAKTSNLVVRLEPEIKEKAEAIFKKMGISASTAVDMFYRQVIVDGGMPFAAKVKKPVDLADLSRDQLGEFLLDGVRLAEKGELTDLDTAFEEIFEQTK</sequence>
<comment type="caution">
    <text evidence="1">The sequence shown here is derived from an EMBL/GenBank/DDBJ whole genome shotgun (WGS) entry which is preliminary data.</text>
</comment>
<dbReference type="Proteomes" id="UP001637994">
    <property type="component" value="Unassembled WGS sequence"/>
</dbReference>
<dbReference type="NCBIfam" id="TIGR02384">
    <property type="entry name" value="RelB_DinJ"/>
    <property type="match status" value="1"/>
</dbReference>
<proteinExistence type="predicted"/>
<keyword evidence="2" id="KW-1185">Reference proteome</keyword>
<dbReference type="InterPro" id="IPR013321">
    <property type="entry name" value="Arc_rbn_hlx_hlx"/>
</dbReference>
<dbReference type="InterPro" id="IPR007337">
    <property type="entry name" value="RelB/DinJ"/>
</dbReference>
<dbReference type="Gene3D" id="1.10.1220.10">
    <property type="entry name" value="Met repressor-like"/>
    <property type="match status" value="1"/>
</dbReference>
<name>A0ABW9MAV9_9FIRM</name>